<dbReference type="Gene3D" id="1.10.10.60">
    <property type="entry name" value="Homeodomain-like"/>
    <property type="match status" value="1"/>
</dbReference>
<dbReference type="SUPFAM" id="SSF55785">
    <property type="entry name" value="PYP-like sensor domain (PAS domain)"/>
    <property type="match status" value="1"/>
</dbReference>
<evidence type="ECO:0000313" key="11">
    <source>
        <dbReference type="EMBL" id="CAA7603394.1"/>
    </source>
</evidence>
<gene>
    <name evidence="12" type="ORF">DEACI_2783</name>
    <name evidence="11" type="ORF">DEACI_4217</name>
</gene>
<dbReference type="GO" id="GO:0005524">
    <property type="term" value="F:ATP binding"/>
    <property type="evidence" value="ECO:0007669"/>
    <property type="project" value="UniProtKB-KW"/>
</dbReference>
<dbReference type="InterPro" id="IPR003593">
    <property type="entry name" value="AAA+_ATPase"/>
</dbReference>
<dbReference type="Proteomes" id="UP000836597">
    <property type="component" value="Chromosome"/>
</dbReference>
<dbReference type="Gene3D" id="3.40.50.300">
    <property type="entry name" value="P-loop containing nucleotide triphosphate hydrolases"/>
    <property type="match status" value="1"/>
</dbReference>
<evidence type="ECO:0000256" key="7">
    <source>
        <dbReference type="ARBA" id="ARBA00029500"/>
    </source>
</evidence>
<evidence type="ECO:0000259" key="9">
    <source>
        <dbReference type="PROSITE" id="PS50045"/>
    </source>
</evidence>
<reference evidence="11" key="2">
    <citation type="submission" date="2020-01" db="EMBL/GenBank/DDBJ databases">
        <authorList>
            <person name="Hornung B."/>
        </authorList>
    </citation>
    <scope>NUCLEOTIDE SEQUENCE</scope>
    <source>
        <strain evidence="11">PacBioINE</strain>
    </source>
</reference>
<dbReference type="PANTHER" id="PTHR32071">
    <property type="entry name" value="TRANSCRIPTIONAL REGULATORY PROTEIN"/>
    <property type="match status" value="1"/>
</dbReference>
<dbReference type="GO" id="GO:0016740">
    <property type="term" value="F:transferase activity"/>
    <property type="evidence" value="ECO:0007669"/>
    <property type="project" value="UniProtKB-KW"/>
</dbReference>
<dbReference type="SMART" id="SM00382">
    <property type="entry name" value="AAA"/>
    <property type="match status" value="1"/>
</dbReference>
<dbReference type="AlphaFoldDB" id="A0A8S0WRM3"/>
<dbReference type="RefSeq" id="WP_240986605.1">
    <property type="nucleotide sequence ID" value="NZ_CDGJ01000080.1"/>
</dbReference>
<dbReference type="FunFam" id="3.40.50.300:FF:000006">
    <property type="entry name" value="DNA-binding transcriptional regulator NtrC"/>
    <property type="match status" value="1"/>
</dbReference>
<evidence type="ECO:0000256" key="8">
    <source>
        <dbReference type="SAM" id="Coils"/>
    </source>
</evidence>
<keyword evidence="1" id="KW-0547">Nucleotide-binding</keyword>
<evidence type="ECO:0000256" key="2">
    <source>
        <dbReference type="ARBA" id="ARBA00022797"/>
    </source>
</evidence>
<keyword evidence="4" id="KW-0805">Transcription regulation</keyword>
<dbReference type="SUPFAM" id="SSF46689">
    <property type="entry name" value="Homeodomain-like"/>
    <property type="match status" value="1"/>
</dbReference>
<dbReference type="InterPro" id="IPR000700">
    <property type="entry name" value="PAS-assoc_C"/>
</dbReference>
<protein>
    <recommendedName>
        <fullName evidence="7">HTH-type transcriptional regulatory protein TyrR</fullName>
    </recommendedName>
</protein>
<evidence type="ECO:0000313" key="12">
    <source>
        <dbReference type="EMBL" id="CEJ08307.1"/>
    </source>
</evidence>
<reference evidence="12" key="1">
    <citation type="submission" date="2014-11" db="EMBL/GenBank/DDBJ databases">
        <authorList>
            <person name="Hornung B.V."/>
        </authorList>
    </citation>
    <scope>NUCLEOTIDE SEQUENCE</scope>
    <source>
        <strain evidence="12">INE</strain>
    </source>
</reference>
<dbReference type="EMBL" id="LR746496">
    <property type="protein sequence ID" value="CAA7603394.1"/>
    <property type="molecule type" value="Genomic_DNA"/>
</dbReference>
<evidence type="ECO:0000256" key="4">
    <source>
        <dbReference type="ARBA" id="ARBA00023015"/>
    </source>
</evidence>
<dbReference type="Gene3D" id="3.30.450.20">
    <property type="entry name" value="PAS domain"/>
    <property type="match status" value="2"/>
</dbReference>
<dbReference type="InterPro" id="IPR025944">
    <property type="entry name" value="Sigma_54_int_dom_CS"/>
</dbReference>
<evidence type="ECO:0000256" key="3">
    <source>
        <dbReference type="ARBA" id="ARBA00022840"/>
    </source>
</evidence>
<dbReference type="Pfam" id="PF00158">
    <property type="entry name" value="Sigma54_activat"/>
    <property type="match status" value="1"/>
</dbReference>
<evidence type="ECO:0000313" key="13">
    <source>
        <dbReference type="Proteomes" id="UP001071230"/>
    </source>
</evidence>
<dbReference type="EMBL" id="CDGJ01000080">
    <property type="protein sequence ID" value="CEJ08307.1"/>
    <property type="molecule type" value="Genomic_DNA"/>
</dbReference>
<dbReference type="PROSITE" id="PS50045">
    <property type="entry name" value="SIGMA54_INTERACT_4"/>
    <property type="match status" value="1"/>
</dbReference>
<sequence>MDLRTFLRDPIFVDRMTSLAAVSERLRTEDHVYVFIVNGGEIFAVKSFNFLLGQQEPLEQILDRLASESSLKIIPFADLTERVLDVLAESVTLVKYEGNLKYILREDFLLTMMSTGTNSEIAWLRNLFASIPRGLMIVDLNYAVVNSNAEAMRMLRISEKELPKMRMHELFGLQNFLYVADTHNSLLNQIVTTPTSQAAVLVDFVPLTMYQVVTGFALVLQDLPSVEAMAMELDSVKQLNQDLEAILSTIYDELIVVDSRGKLLRASDHYISSQWQQPPNTLIGQQILKLDSVDELIHKVIREVQKKKRKVSLMQSNGDYPRLSVGNPLFHKAGGLERIVIASRDLTEVSRLRRELEQTRKQSEDYRQELERLRDRVTKVHGVLPIYASPLMHEVMQEVERVAQFSATVLLSGESGVGKEIIANTIHSLSERRDHPFVKINCAAIPDTLLESELFGYEKGAFSGASQQGKTGLIIKAHKGSLFLDEISELPPIIQGKLLRAIQEREVYPVGATVPLKFDIQIIAATNRSLAELVAQGKFREDLFYRINVFPITIPPLRERKEDIALLANVFLTQFNQTYKRSLRLSGAAIELLEAYPFPGNVRELQNLIQRIAIKNDGEVIDSMVVERILMKQDPITVRQPGRFPQVIPLEQAFAQVEEELVTLAIKQFHSTTKAAKALGVSQATVSRKYRQILNRAPQRRA</sequence>
<evidence type="ECO:0000256" key="1">
    <source>
        <dbReference type="ARBA" id="ARBA00022741"/>
    </source>
</evidence>
<dbReference type="PROSITE" id="PS00688">
    <property type="entry name" value="SIGMA54_INTERACT_3"/>
    <property type="match status" value="1"/>
</dbReference>
<dbReference type="KEGG" id="aacx:DEACI_4217"/>
<accession>A0A8S0WRM3</accession>
<dbReference type="PROSITE" id="PS00676">
    <property type="entry name" value="SIGMA54_INTERACT_2"/>
    <property type="match status" value="1"/>
</dbReference>
<dbReference type="InterPro" id="IPR000014">
    <property type="entry name" value="PAS"/>
</dbReference>
<keyword evidence="3" id="KW-0067">ATP-binding</keyword>
<dbReference type="InterPro" id="IPR030828">
    <property type="entry name" value="HTH_TyrR"/>
</dbReference>
<dbReference type="InterPro" id="IPR058031">
    <property type="entry name" value="AAA_lid_NorR"/>
</dbReference>
<dbReference type="Pfam" id="PF18024">
    <property type="entry name" value="HTH_50"/>
    <property type="match status" value="1"/>
</dbReference>
<dbReference type="GO" id="GO:0003677">
    <property type="term" value="F:DNA binding"/>
    <property type="evidence" value="ECO:0007669"/>
    <property type="project" value="UniProtKB-KW"/>
</dbReference>
<dbReference type="Proteomes" id="UP001071230">
    <property type="component" value="Unassembled WGS sequence"/>
</dbReference>
<keyword evidence="13" id="KW-1185">Reference proteome</keyword>
<dbReference type="InterPro" id="IPR027417">
    <property type="entry name" value="P-loop_NTPase"/>
</dbReference>
<keyword evidence="5" id="KW-0238">DNA-binding</keyword>
<organism evidence="11">
    <name type="scientific">Acididesulfobacillus acetoxydans</name>
    <dbReference type="NCBI Taxonomy" id="1561005"/>
    <lineage>
        <taxon>Bacteria</taxon>
        <taxon>Bacillati</taxon>
        <taxon>Bacillota</taxon>
        <taxon>Clostridia</taxon>
        <taxon>Eubacteriales</taxon>
        <taxon>Peptococcaceae</taxon>
        <taxon>Acididesulfobacillus</taxon>
    </lineage>
</organism>
<feature type="domain" description="PAC" evidence="10">
    <location>
        <begin position="307"/>
        <end position="358"/>
    </location>
</feature>
<keyword evidence="8" id="KW-0175">Coiled coil</keyword>
<evidence type="ECO:0000256" key="6">
    <source>
        <dbReference type="ARBA" id="ARBA00023163"/>
    </source>
</evidence>
<dbReference type="Gene3D" id="1.10.8.60">
    <property type="match status" value="1"/>
</dbReference>
<keyword evidence="6" id="KW-0804">Transcription</keyword>
<dbReference type="InterPro" id="IPR035965">
    <property type="entry name" value="PAS-like_dom_sf"/>
</dbReference>
<evidence type="ECO:0000256" key="5">
    <source>
        <dbReference type="ARBA" id="ARBA00023125"/>
    </source>
</evidence>
<dbReference type="SUPFAM" id="SSF52540">
    <property type="entry name" value="P-loop containing nucleoside triphosphate hydrolases"/>
    <property type="match status" value="1"/>
</dbReference>
<dbReference type="Pfam" id="PF25601">
    <property type="entry name" value="AAA_lid_14"/>
    <property type="match status" value="1"/>
</dbReference>
<dbReference type="InterPro" id="IPR025943">
    <property type="entry name" value="Sigma_54_int_dom_ATP-bd_2"/>
</dbReference>
<dbReference type="PROSITE" id="PS50113">
    <property type="entry name" value="PAC"/>
    <property type="match status" value="1"/>
</dbReference>
<dbReference type="InterPro" id="IPR002078">
    <property type="entry name" value="Sigma_54_int"/>
</dbReference>
<dbReference type="CDD" id="cd00009">
    <property type="entry name" value="AAA"/>
    <property type="match status" value="1"/>
</dbReference>
<dbReference type="InterPro" id="IPR009057">
    <property type="entry name" value="Homeodomain-like_sf"/>
</dbReference>
<evidence type="ECO:0000259" key="10">
    <source>
        <dbReference type="PROSITE" id="PS50113"/>
    </source>
</evidence>
<name>A0A8S0WRM3_9FIRM</name>
<dbReference type="SMART" id="SM00091">
    <property type="entry name" value="PAS"/>
    <property type="match status" value="2"/>
</dbReference>
<keyword evidence="2" id="KW-0058">Aromatic hydrocarbons catabolism</keyword>
<dbReference type="GO" id="GO:0006355">
    <property type="term" value="P:regulation of DNA-templated transcription"/>
    <property type="evidence" value="ECO:0007669"/>
    <property type="project" value="InterPro"/>
</dbReference>
<dbReference type="PROSITE" id="PS00675">
    <property type="entry name" value="SIGMA54_INTERACT_1"/>
    <property type="match status" value="1"/>
</dbReference>
<feature type="coiled-coil region" evidence="8">
    <location>
        <begin position="342"/>
        <end position="376"/>
    </location>
</feature>
<proteinExistence type="predicted"/>
<feature type="domain" description="Sigma-54 factor interaction" evidence="9">
    <location>
        <begin position="385"/>
        <end position="614"/>
    </location>
</feature>
<dbReference type="InterPro" id="IPR025662">
    <property type="entry name" value="Sigma_54_int_dom_ATP-bd_1"/>
</dbReference>
<keyword evidence="11" id="KW-0808">Transferase</keyword>